<evidence type="ECO:0000259" key="7">
    <source>
        <dbReference type="PROSITE" id="PS50850"/>
    </source>
</evidence>
<feature type="transmembrane region" description="Helical" evidence="6">
    <location>
        <begin position="160"/>
        <end position="180"/>
    </location>
</feature>
<dbReference type="CDD" id="cd17324">
    <property type="entry name" value="MFS_NepI_like"/>
    <property type="match status" value="1"/>
</dbReference>
<dbReference type="InterPro" id="IPR020846">
    <property type="entry name" value="MFS_dom"/>
</dbReference>
<reference evidence="8 9" key="1">
    <citation type="journal article" date="2009" name="J. Bacteriol.">
        <title>Genome sequence of Azotobacter vinelandii, an obligate aerobe specialized to support diverse anaerobic metabolic processes.</title>
        <authorList>
            <person name="Setubal J.C."/>
            <person name="dos Santos P."/>
            <person name="Goldman B.S."/>
            <person name="Ertesvag H."/>
            <person name="Espin G."/>
            <person name="Rubio L.M."/>
            <person name="Valla S."/>
            <person name="Almeida N.F."/>
            <person name="Balasubramanian D."/>
            <person name="Cromes L."/>
            <person name="Curatti L."/>
            <person name="Du Z."/>
            <person name="Godsy E."/>
            <person name="Goodner B."/>
            <person name="Hellner-Burris K."/>
            <person name="Hernandez J.A."/>
            <person name="Houmiel K."/>
            <person name="Imperial J."/>
            <person name="Kennedy C."/>
            <person name="Larson T.J."/>
            <person name="Latreille P."/>
            <person name="Ligon L.S."/>
            <person name="Lu J."/>
            <person name="Maerk M."/>
            <person name="Miller N.M."/>
            <person name="Norton S."/>
            <person name="O'Carroll I.P."/>
            <person name="Paulsen I."/>
            <person name="Raulfs E.C."/>
            <person name="Roemer R."/>
            <person name="Rosser J."/>
            <person name="Segura D."/>
            <person name="Slater S."/>
            <person name="Stricklin S.L."/>
            <person name="Studholme D.J."/>
            <person name="Sun J."/>
            <person name="Viana C.J."/>
            <person name="Wallin E."/>
            <person name="Wang B."/>
            <person name="Wheeler C."/>
            <person name="Zhu H."/>
            <person name="Dean D.R."/>
            <person name="Dixon R."/>
            <person name="Wood D."/>
        </authorList>
    </citation>
    <scope>NUCLEOTIDE SEQUENCE [LARGE SCALE GENOMIC DNA]</scope>
    <source>
        <strain evidence="9">DJ / ATCC BAA-1303</strain>
    </source>
</reference>
<evidence type="ECO:0000256" key="5">
    <source>
        <dbReference type="ARBA" id="ARBA00023136"/>
    </source>
</evidence>
<keyword evidence="5 6" id="KW-0472">Membrane</keyword>
<protein>
    <submittedName>
        <fullName evidence="8">Major facilitator superfamily transporter</fullName>
    </submittedName>
</protein>
<evidence type="ECO:0000256" key="3">
    <source>
        <dbReference type="ARBA" id="ARBA00022692"/>
    </source>
</evidence>
<dbReference type="Pfam" id="PF07690">
    <property type="entry name" value="MFS_1"/>
    <property type="match status" value="1"/>
</dbReference>
<dbReference type="GeneID" id="88186580"/>
<feature type="transmembrane region" description="Helical" evidence="6">
    <location>
        <begin position="236"/>
        <end position="257"/>
    </location>
</feature>
<evidence type="ECO:0000313" key="9">
    <source>
        <dbReference type="Proteomes" id="UP000002424"/>
    </source>
</evidence>
<dbReference type="GO" id="GO:0005886">
    <property type="term" value="C:plasma membrane"/>
    <property type="evidence" value="ECO:0007669"/>
    <property type="project" value="UniProtKB-SubCell"/>
</dbReference>
<dbReference type="PROSITE" id="PS50850">
    <property type="entry name" value="MFS"/>
    <property type="match status" value="1"/>
</dbReference>
<dbReference type="AlphaFoldDB" id="C1DR75"/>
<feature type="transmembrane region" description="Helical" evidence="6">
    <location>
        <begin position="7"/>
        <end position="32"/>
    </location>
</feature>
<feature type="domain" description="Major facilitator superfamily (MFS) profile" evidence="7">
    <location>
        <begin position="6"/>
        <end position="384"/>
    </location>
</feature>
<proteinExistence type="predicted"/>
<keyword evidence="4 6" id="KW-1133">Transmembrane helix</keyword>
<feature type="transmembrane region" description="Helical" evidence="6">
    <location>
        <begin position="134"/>
        <end position="154"/>
    </location>
</feature>
<comment type="subcellular location">
    <subcellularLocation>
        <location evidence="1">Cell membrane</location>
        <topology evidence="1">Multi-pass membrane protein</topology>
    </subcellularLocation>
</comment>
<sequence length="402" mass="41845">MNGARALFFIALGLFGLYAVEFGVVGILPAIVQRHGISVAQAGWLVALFAGVVAACGPAMVLWLSRFDRRKVLAGSLLVFSLCSLLSAWAPSFGVLMALRVPSALLHPVFFSVAFAAAVSLYPAERAAHATSMAFLGTTLGLVLGVPLATWIEARVSYEAAFYFCAAVSLAAAAGLWIMLPSRPEAQAAAQSRPLAVLRRPTVWLSIATAVCVFAAMFSVYSYAAEYLARQARMDGEAISVLLAVFGVGGVLGNLLAGRALGRRLAWTVLGYPVALAAAYGVLLVFASPSFAAMLPVCLLWGAAHTSGLIVSQMWMTSAAPDAPEFATSLYVSAANLGVVLGAAASGGFIEAIGMQGTVWSGWLFAALAMAAVLARKPWRASEAAVPRLAHSATTSRGTREG</sequence>
<evidence type="ECO:0000256" key="2">
    <source>
        <dbReference type="ARBA" id="ARBA00022475"/>
    </source>
</evidence>
<dbReference type="EMBL" id="CP001157">
    <property type="protein sequence ID" value="ACO79733.1"/>
    <property type="molecule type" value="Genomic_DNA"/>
</dbReference>
<dbReference type="PANTHER" id="PTHR43124:SF3">
    <property type="entry name" value="CHLORAMPHENICOL EFFLUX PUMP RV0191"/>
    <property type="match status" value="1"/>
</dbReference>
<keyword evidence="2" id="KW-1003">Cell membrane</keyword>
<organism evidence="8 9">
    <name type="scientific">Azotobacter vinelandii (strain DJ / ATCC BAA-1303)</name>
    <dbReference type="NCBI Taxonomy" id="322710"/>
    <lineage>
        <taxon>Bacteria</taxon>
        <taxon>Pseudomonadati</taxon>
        <taxon>Pseudomonadota</taxon>
        <taxon>Gammaproteobacteria</taxon>
        <taxon>Pseudomonadales</taxon>
        <taxon>Pseudomonadaceae</taxon>
        <taxon>Azotobacter</taxon>
    </lineage>
</organism>
<feature type="transmembrane region" description="Helical" evidence="6">
    <location>
        <begin position="201"/>
        <end position="224"/>
    </location>
</feature>
<dbReference type="Proteomes" id="UP000002424">
    <property type="component" value="Chromosome"/>
</dbReference>
<feature type="transmembrane region" description="Helical" evidence="6">
    <location>
        <begin position="105"/>
        <end position="122"/>
    </location>
</feature>
<name>C1DR75_AZOVD</name>
<dbReference type="KEGG" id="avn:Avin_35860"/>
<dbReference type="HOGENOM" id="CLU_001265_61_0_6"/>
<feature type="transmembrane region" description="Helical" evidence="6">
    <location>
        <begin position="269"/>
        <end position="287"/>
    </location>
</feature>
<dbReference type="InterPro" id="IPR011701">
    <property type="entry name" value="MFS"/>
</dbReference>
<dbReference type="SUPFAM" id="SSF103473">
    <property type="entry name" value="MFS general substrate transporter"/>
    <property type="match status" value="1"/>
</dbReference>
<dbReference type="Gene3D" id="1.20.1250.20">
    <property type="entry name" value="MFS general substrate transporter like domains"/>
    <property type="match status" value="1"/>
</dbReference>
<keyword evidence="9" id="KW-1185">Reference proteome</keyword>
<dbReference type="InterPro" id="IPR050189">
    <property type="entry name" value="MFS_Efflux_Transporters"/>
</dbReference>
<dbReference type="OrthoDB" id="9788453at2"/>
<gene>
    <name evidence="8" type="ordered locus">Avin_35860</name>
</gene>
<feature type="transmembrane region" description="Helical" evidence="6">
    <location>
        <begin position="77"/>
        <end position="99"/>
    </location>
</feature>
<feature type="transmembrane region" description="Helical" evidence="6">
    <location>
        <begin position="356"/>
        <end position="375"/>
    </location>
</feature>
<evidence type="ECO:0000256" key="4">
    <source>
        <dbReference type="ARBA" id="ARBA00022989"/>
    </source>
</evidence>
<dbReference type="EnsemblBacteria" id="ACO79733">
    <property type="protein sequence ID" value="ACO79733"/>
    <property type="gene ID" value="Avin_35860"/>
</dbReference>
<feature type="transmembrane region" description="Helical" evidence="6">
    <location>
        <begin position="44"/>
        <end position="65"/>
    </location>
</feature>
<accession>C1DR75</accession>
<dbReference type="PANTHER" id="PTHR43124">
    <property type="entry name" value="PURINE EFFLUX PUMP PBUE"/>
    <property type="match status" value="1"/>
</dbReference>
<feature type="transmembrane region" description="Helical" evidence="6">
    <location>
        <begin position="293"/>
        <end position="316"/>
    </location>
</feature>
<dbReference type="InterPro" id="IPR036259">
    <property type="entry name" value="MFS_trans_sf"/>
</dbReference>
<feature type="transmembrane region" description="Helical" evidence="6">
    <location>
        <begin position="328"/>
        <end position="350"/>
    </location>
</feature>
<keyword evidence="3 6" id="KW-0812">Transmembrane</keyword>
<dbReference type="GO" id="GO:0022857">
    <property type="term" value="F:transmembrane transporter activity"/>
    <property type="evidence" value="ECO:0007669"/>
    <property type="project" value="InterPro"/>
</dbReference>
<evidence type="ECO:0000313" key="8">
    <source>
        <dbReference type="EMBL" id="ACO79733.1"/>
    </source>
</evidence>
<dbReference type="eggNOG" id="COG2814">
    <property type="taxonomic scope" value="Bacteria"/>
</dbReference>
<dbReference type="RefSeq" id="WP_012702112.1">
    <property type="nucleotide sequence ID" value="NC_012560.1"/>
</dbReference>
<dbReference type="STRING" id="322710.Avin_35860"/>
<evidence type="ECO:0000256" key="6">
    <source>
        <dbReference type="SAM" id="Phobius"/>
    </source>
</evidence>
<evidence type="ECO:0000256" key="1">
    <source>
        <dbReference type="ARBA" id="ARBA00004651"/>
    </source>
</evidence>